<dbReference type="InterPro" id="IPR028087">
    <property type="entry name" value="Tad_N"/>
</dbReference>
<reference evidence="3 4" key="1">
    <citation type="submission" date="2023-11" db="EMBL/GenBank/DDBJ databases">
        <title>Actinomadura monticuli sp. nov., isolated from volcanic ash.</title>
        <authorList>
            <person name="Lee S.D."/>
            <person name="Yang H."/>
            <person name="Kim I.S."/>
        </authorList>
    </citation>
    <scope>NUCLEOTIDE SEQUENCE [LARGE SCALE GENOMIC DNA]</scope>
    <source>
        <strain evidence="3 4">DLS-62</strain>
    </source>
</reference>
<keyword evidence="1" id="KW-0472">Membrane</keyword>
<evidence type="ECO:0000256" key="1">
    <source>
        <dbReference type="SAM" id="Phobius"/>
    </source>
</evidence>
<protein>
    <submittedName>
        <fullName evidence="3">Rv3654c family TadE-like protein</fullName>
    </submittedName>
</protein>
<dbReference type="InterPro" id="IPR021202">
    <property type="entry name" value="Rv3654c-like"/>
</dbReference>
<feature type="transmembrane region" description="Helical" evidence="1">
    <location>
        <begin position="21"/>
        <end position="43"/>
    </location>
</feature>
<evidence type="ECO:0000313" key="4">
    <source>
        <dbReference type="Proteomes" id="UP001569963"/>
    </source>
</evidence>
<dbReference type="EMBL" id="JAXCEI010000009">
    <property type="protein sequence ID" value="MFA1541612.1"/>
    <property type="molecule type" value="Genomic_DNA"/>
</dbReference>
<evidence type="ECO:0000313" key="3">
    <source>
        <dbReference type="EMBL" id="MFA1541612.1"/>
    </source>
</evidence>
<dbReference type="Proteomes" id="UP001569963">
    <property type="component" value="Unassembled WGS sequence"/>
</dbReference>
<proteinExistence type="predicted"/>
<feature type="domain" description="Putative Flp pilus-assembly TadG-like N-terminal" evidence="2">
    <location>
        <begin position="20"/>
        <end position="67"/>
    </location>
</feature>
<dbReference type="Pfam" id="PF13400">
    <property type="entry name" value="Tad"/>
    <property type="match status" value="1"/>
</dbReference>
<organism evidence="3 4">
    <name type="scientific">Actinomadura monticuli</name>
    <dbReference type="NCBI Taxonomy" id="3097367"/>
    <lineage>
        <taxon>Bacteria</taxon>
        <taxon>Bacillati</taxon>
        <taxon>Actinomycetota</taxon>
        <taxon>Actinomycetes</taxon>
        <taxon>Streptosporangiales</taxon>
        <taxon>Thermomonosporaceae</taxon>
        <taxon>Actinomadura</taxon>
    </lineage>
</organism>
<keyword evidence="1" id="KW-0812">Transmembrane</keyword>
<keyword evidence="1" id="KW-1133">Transmembrane helix</keyword>
<keyword evidence="4" id="KW-1185">Reference proteome</keyword>
<sequence>MVLKRRRRVAWSRLCGSDRGSGTVWVVAFAAIVWVAGVAAVAVGGVRGARHRGDAAADMAALAGAARVTEGGPSACARAGDIAARSGARLARCRVSGEIVEVAVSVQLKVPMGVGRLRVVSRARAGPVGRDGVLWRDTTRCTDCQ</sequence>
<dbReference type="NCBIfam" id="TIGR03816">
    <property type="entry name" value="tadE_like_DECH"/>
    <property type="match status" value="1"/>
</dbReference>
<accession>A0ABV4QEL2</accession>
<gene>
    <name evidence="3" type="ORF">SM611_22005</name>
</gene>
<comment type="caution">
    <text evidence="3">The sequence shown here is derived from an EMBL/GenBank/DDBJ whole genome shotgun (WGS) entry which is preliminary data.</text>
</comment>
<name>A0ABV4QEL2_9ACTN</name>
<evidence type="ECO:0000259" key="2">
    <source>
        <dbReference type="Pfam" id="PF13400"/>
    </source>
</evidence>
<dbReference type="RefSeq" id="WP_371951767.1">
    <property type="nucleotide sequence ID" value="NZ_JAXCEI010000009.1"/>
</dbReference>